<feature type="transmembrane region" description="Helical" evidence="1">
    <location>
        <begin position="31"/>
        <end position="52"/>
    </location>
</feature>
<proteinExistence type="predicted"/>
<feature type="transmembrane region" description="Helical" evidence="1">
    <location>
        <begin position="98"/>
        <end position="116"/>
    </location>
</feature>
<gene>
    <name evidence="2" type="ORF">EKO24_014300</name>
</gene>
<sequence length="248" mass="28642">MCWSGEASTVLATIGLSSTAYFYYKKEPAPLCYALGFFSLMEALQAYTYTVIDDCSNPGNQVATLLGYIHIAFQPFFVNAVSMYFIPEKIRDKISASVYFICLVTTVCLLIRLYPFEWAPFCYEVKTRFILFSQYAESFNVPFCGRRICSISGDWHIAWEIPATANLVLFNMYVVAAFVMPIFYGSWKMTTYHIITGPLLAWLTTSNPNEWAAVWCLYSIGLLLLLVKTPIRNYLHVRSWFWWRYLKS</sequence>
<evidence type="ECO:0000313" key="3">
    <source>
        <dbReference type="Proteomes" id="UP000733744"/>
    </source>
</evidence>
<dbReference type="EMBL" id="RYFG02000106">
    <property type="protein sequence ID" value="TRW92769.1"/>
    <property type="molecule type" value="Genomic_DNA"/>
</dbReference>
<feature type="transmembrane region" description="Helical" evidence="1">
    <location>
        <begin position="6"/>
        <end position="24"/>
    </location>
</feature>
<feature type="transmembrane region" description="Helical" evidence="1">
    <location>
        <begin position="163"/>
        <end position="183"/>
    </location>
</feature>
<feature type="transmembrane region" description="Helical" evidence="1">
    <location>
        <begin position="64"/>
        <end position="86"/>
    </location>
</feature>
<evidence type="ECO:0000256" key="1">
    <source>
        <dbReference type="SAM" id="Phobius"/>
    </source>
</evidence>
<reference evidence="2 3" key="1">
    <citation type="journal article" date="2019" name="Antonie Van Leeuwenhoek">
        <title>Description of 'Ca. Methylobacter oryzae' KRF1, a novel species from the environmentally important Methylobacter clade 2.</title>
        <authorList>
            <person name="Khatri K."/>
            <person name="Mohite J.A."/>
            <person name="Pandit P.S."/>
            <person name="Bahulikar R."/>
            <person name="Rahalkar M.C."/>
        </authorList>
    </citation>
    <scope>NUCLEOTIDE SEQUENCE [LARGE SCALE GENOMIC DNA]</scope>
    <source>
        <strain evidence="2 3">KRF1</strain>
    </source>
</reference>
<protein>
    <submittedName>
        <fullName evidence="2">Uncharacterized protein</fullName>
    </submittedName>
</protein>
<dbReference type="Proteomes" id="UP000733744">
    <property type="component" value="Unassembled WGS sequence"/>
</dbReference>
<dbReference type="Pfam" id="PF19069">
    <property type="entry name" value="DUF5765"/>
    <property type="match status" value="1"/>
</dbReference>
<organism evidence="2 3">
    <name type="scientific">Candidatus Methylobacter oryzae</name>
    <dbReference type="NCBI Taxonomy" id="2497749"/>
    <lineage>
        <taxon>Bacteria</taxon>
        <taxon>Pseudomonadati</taxon>
        <taxon>Pseudomonadota</taxon>
        <taxon>Gammaproteobacteria</taxon>
        <taxon>Methylococcales</taxon>
        <taxon>Methylococcaceae</taxon>
        <taxon>Methylobacter</taxon>
    </lineage>
</organism>
<keyword evidence="1" id="KW-0472">Membrane</keyword>
<evidence type="ECO:0000313" key="2">
    <source>
        <dbReference type="EMBL" id="TRW92769.1"/>
    </source>
</evidence>
<dbReference type="InterPro" id="IPR043912">
    <property type="entry name" value="DUF5765"/>
</dbReference>
<dbReference type="RefSeq" id="WP_127029189.1">
    <property type="nucleotide sequence ID" value="NZ_RYFG02000106.1"/>
</dbReference>
<keyword evidence="1" id="KW-1133">Transmembrane helix</keyword>
<keyword evidence="1" id="KW-0812">Transmembrane</keyword>
<comment type="caution">
    <text evidence="2">The sequence shown here is derived from an EMBL/GenBank/DDBJ whole genome shotgun (WGS) entry which is preliminary data.</text>
</comment>
<accession>A0ABY3C906</accession>
<keyword evidence="3" id="KW-1185">Reference proteome</keyword>
<name>A0ABY3C906_9GAMM</name>